<keyword evidence="1" id="KW-0805">Transcription regulation</keyword>
<feature type="domain" description="HTH araC/xylS-type" evidence="4">
    <location>
        <begin position="201"/>
        <end position="299"/>
    </location>
</feature>
<dbReference type="SUPFAM" id="SSF51215">
    <property type="entry name" value="Regulatory protein AraC"/>
    <property type="match status" value="1"/>
</dbReference>
<reference evidence="5 6" key="1">
    <citation type="submission" date="2016-03" db="EMBL/GenBank/DDBJ databases">
        <title>Draft genome sequence of Paenibacillus antarcticus CECT 5836.</title>
        <authorList>
            <person name="Shin S.-K."/>
            <person name="Yi H."/>
        </authorList>
    </citation>
    <scope>NUCLEOTIDE SEQUENCE [LARGE SCALE GENOMIC DNA]</scope>
    <source>
        <strain evidence="5 6">CECT 5836</strain>
    </source>
</reference>
<dbReference type="SUPFAM" id="SSF46689">
    <property type="entry name" value="Homeodomain-like"/>
    <property type="match status" value="2"/>
</dbReference>
<dbReference type="AlphaFoldDB" id="A0A168JUA8"/>
<dbReference type="Gene3D" id="2.60.120.10">
    <property type="entry name" value="Jelly Rolls"/>
    <property type="match status" value="1"/>
</dbReference>
<proteinExistence type="predicted"/>
<evidence type="ECO:0000256" key="1">
    <source>
        <dbReference type="ARBA" id="ARBA00023015"/>
    </source>
</evidence>
<dbReference type="GO" id="GO:0043565">
    <property type="term" value="F:sequence-specific DNA binding"/>
    <property type="evidence" value="ECO:0007669"/>
    <property type="project" value="InterPro"/>
</dbReference>
<sequence>MSLFETNFDTHSDAINEEVIYQNPLLFLKIWEISLEPHYCNAVEKYPWHYHKEVEFIAVIQGHLGVQTKHDYVVLGPGDVMVLGASQPHRSHKPLTDVLHYVVLQIDLSKHFDQSTMPYLYCFSELTQPLDILNYIFNDNESAKRETHSFIMDIFKESQTRTRGYEIAVSSTIKRMILLLLRNDSRNVLNYARESELSRLRPVLDYIDEHLNDKLCVEDACNLLNLSYHYFIKYFKKTMGISFVEYINYKRIKRSELLLLTSELTIMEVSYEVGISNMAQFYKLFKRHNQCSPREFKLRMRSESKGTMEAMQHIRI</sequence>
<keyword evidence="3" id="KW-0804">Transcription</keyword>
<dbReference type="PROSITE" id="PS00041">
    <property type="entry name" value="HTH_ARAC_FAMILY_1"/>
    <property type="match status" value="1"/>
</dbReference>
<comment type="caution">
    <text evidence="5">The sequence shown here is derived from an EMBL/GenBank/DDBJ whole genome shotgun (WGS) entry which is preliminary data.</text>
</comment>
<evidence type="ECO:0000256" key="3">
    <source>
        <dbReference type="ARBA" id="ARBA00023163"/>
    </source>
</evidence>
<dbReference type="InterPro" id="IPR037923">
    <property type="entry name" value="HTH-like"/>
</dbReference>
<dbReference type="InterPro" id="IPR018060">
    <property type="entry name" value="HTH_AraC"/>
</dbReference>
<dbReference type="OrthoDB" id="288481at2"/>
<evidence type="ECO:0000259" key="4">
    <source>
        <dbReference type="PROSITE" id="PS01124"/>
    </source>
</evidence>
<dbReference type="SMART" id="SM00342">
    <property type="entry name" value="HTH_ARAC"/>
    <property type="match status" value="1"/>
</dbReference>
<dbReference type="RefSeq" id="WP_068652709.1">
    <property type="nucleotide sequence ID" value="NZ_CP043611.1"/>
</dbReference>
<dbReference type="Pfam" id="PF12833">
    <property type="entry name" value="HTH_18"/>
    <property type="match status" value="1"/>
</dbReference>
<evidence type="ECO:0000256" key="2">
    <source>
        <dbReference type="ARBA" id="ARBA00023125"/>
    </source>
</evidence>
<dbReference type="InterPro" id="IPR018062">
    <property type="entry name" value="HTH_AraC-typ_CS"/>
</dbReference>
<protein>
    <submittedName>
        <fullName evidence="5">AraC family transcriptional regulator</fullName>
    </submittedName>
</protein>
<accession>A0A168JUA8</accession>
<dbReference type="Proteomes" id="UP000077355">
    <property type="component" value="Unassembled WGS sequence"/>
</dbReference>
<gene>
    <name evidence="5" type="ORF">PBAT_21370</name>
</gene>
<dbReference type="PANTHER" id="PTHR43280:SF27">
    <property type="entry name" value="TRANSCRIPTIONAL REGULATOR MTLR"/>
    <property type="match status" value="1"/>
</dbReference>
<dbReference type="PANTHER" id="PTHR43280">
    <property type="entry name" value="ARAC-FAMILY TRANSCRIPTIONAL REGULATOR"/>
    <property type="match status" value="1"/>
</dbReference>
<dbReference type="InterPro" id="IPR013096">
    <property type="entry name" value="Cupin_2"/>
</dbReference>
<dbReference type="EMBL" id="LVJI01000048">
    <property type="protein sequence ID" value="OAB41115.1"/>
    <property type="molecule type" value="Genomic_DNA"/>
</dbReference>
<dbReference type="Pfam" id="PF07883">
    <property type="entry name" value="Cupin_2"/>
    <property type="match status" value="1"/>
</dbReference>
<keyword evidence="6" id="KW-1185">Reference proteome</keyword>
<dbReference type="InterPro" id="IPR009057">
    <property type="entry name" value="Homeodomain-like_sf"/>
</dbReference>
<evidence type="ECO:0000313" key="5">
    <source>
        <dbReference type="EMBL" id="OAB41115.1"/>
    </source>
</evidence>
<dbReference type="GO" id="GO:0003700">
    <property type="term" value="F:DNA-binding transcription factor activity"/>
    <property type="evidence" value="ECO:0007669"/>
    <property type="project" value="InterPro"/>
</dbReference>
<dbReference type="Gene3D" id="1.10.10.60">
    <property type="entry name" value="Homeodomain-like"/>
    <property type="match status" value="2"/>
</dbReference>
<name>A0A168JUA8_9BACL</name>
<dbReference type="PROSITE" id="PS01124">
    <property type="entry name" value="HTH_ARAC_FAMILY_2"/>
    <property type="match status" value="1"/>
</dbReference>
<keyword evidence="2" id="KW-0238">DNA-binding</keyword>
<evidence type="ECO:0000313" key="6">
    <source>
        <dbReference type="Proteomes" id="UP000077355"/>
    </source>
</evidence>
<dbReference type="InterPro" id="IPR014710">
    <property type="entry name" value="RmlC-like_jellyroll"/>
</dbReference>
<organism evidence="5 6">
    <name type="scientific">Paenibacillus antarcticus</name>
    <dbReference type="NCBI Taxonomy" id="253703"/>
    <lineage>
        <taxon>Bacteria</taxon>
        <taxon>Bacillati</taxon>
        <taxon>Bacillota</taxon>
        <taxon>Bacilli</taxon>
        <taxon>Bacillales</taxon>
        <taxon>Paenibacillaceae</taxon>
        <taxon>Paenibacillus</taxon>
    </lineage>
</organism>